<dbReference type="EMBL" id="GBXM01091736">
    <property type="protein sequence ID" value="JAH16841.1"/>
    <property type="molecule type" value="Transcribed_RNA"/>
</dbReference>
<reference evidence="1" key="2">
    <citation type="journal article" date="2015" name="Fish Shellfish Immunol.">
        <title>Early steps in the European eel (Anguilla anguilla)-Vibrio vulnificus interaction in the gills: Role of the RtxA13 toxin.</title>
        <authorList>
            <person name="Callol A."/>
            <person name="Pajuelo D."/>
            <person name="Ebbesson L."/>
            <person name="Teles M."/>
            <person name="MacKenzie S."/>
            <person name="Amaro C."/>
        </authorList>
    </citation>
    <scope>NUCLEOTIDE SEQUENCE</scope>
</reference>
<sequence>MGQFLLIVREVYFLTQRDHSVRECKYFIVPDTRWEATRHDVCE</sequence>
<accession>A0A0E9QIY3</accession>
<name>A0A0E9QIY3_ANGAN</name>
<proteinExistence type="predicted"/>
<dbReference type="AlphaFoldDB" id="A0A0E9QIY3"/>
<organism evidence="1">
    <name type="scientific">Anguilla anguilla</name>
    <name type="common">European freshwater eel</name>
    <name type="synonym">Muraena anguilla</name>
    <dbReference type="NCBI Taxonomy" id="7936"/>
    <lineage>
        <taxon>Eukaryota</taxon>
        <taxon>Metazoa</taxon>
        <taxon>Chordata</taxon>
        <taxon>Craniata</taxon>
        <taxon>Vertebrata</taxon>
        <taxon>Euteleostomi</taxon>
        <taxon>Actinopterygii</taxon>
        <taxon>Neopterygii</taxon>
        <taxon>Teleostei</taxon>
        <taxon>Anguilliformes</taxon>
        <taxon>Anguillidae</taxon>
        <taxon>Anguilla</taxon>
    </lineage>
</organism>
<evidence type="ECO:0000313" key="1">
    <source>
        <dbReference type="EMBL" id="JAH16841.1"/>
    </source>
</evidence>
<protein>
    <submittedName>
        <fullName evidence="1">Uncharacterized protein</fullName>
    </submittedName>
</protein>
<reference evidence="1" key="1">
    <citation type="submission" date="2014-11" db="EMBL/GenBank/DDBJ databases">
        <authorList>
            <person name="Amaro Gonzalez C."/>
        </authorList>
    </citation>
    <scope>NUCLEOTIDE SEQUENCE</scope>
</reference>